<dbReference type="PANTHER" id="PTHR32552">
    <property type="entry name" value="FERRICHROME IRON RECEPTOR-RELATED"/>
    <property type="match status" value="1"/>
</dbReference>
<gene>
    <name evidence="16" type="ORF">ACFO0A_14785</name>
</gene>
<dbReference type="InterPro" id="IPR037066">
    <property type="entry name" value="Plug_dom_sf"/>
</dbReference>
<evidence type="ECO:0000256" key="1">
    <source>
        <dbReference type="ARBA" id="ARBA00004571"/>
    </source>
</evidence>
<evidence type="ECO:0000256" key="10">
    <source>
        <dbReference type="ARBA" id="ARBA00023237"/>
    </source>
</evidence>
<evidence type="ECO:0000259" key="15">
    <source>
        <dbReference type="Pfam" id="PF07715"/>
    </source>
</evidence>
<keyword evidence="4" id="KW-0410">Iron transport</keyword>
<dbReference type="InterPro" id="IPR012910">
    <property type="entry name" value="Plug_dom"/>
</dbReference>
<evidence type="ECO:0000313" key="16">
    <source>
        <dbReference type="EMBL" id="MFC4296321.1"/>
    </source>
</evidence>
<feature type="domain" description="TonB-dependent receptor plug" evidence="15">
    <location>
        <begin position="49"/>
        <end position="159"/>
    </location>
</feature>
<dbReference type="InterPro" id="IPR000531">
    <property type="entry name" value="Beta-barrel_TonB"/>
</dbReference>
<dbReference type="InterPro" id="IPR036942">
    <property type="entry name" value="Beta-barrel_TonB_sf"/>
</dbReference>
<evidence type="ECO:0000256" key="12">
    <source>
        <dbReference type="RuleBase" id="RU003357"/>
    </source>
</evidence>
<evidence type="ECO:0000256" key="6">
    <source>
        <dbReference type="ARBA" id="ARBA00023004"/>
    </source>
</evidence>
<organism evidence="16 17">
    <name type="scientific">Novosphingobium tardum</name>
    <dbReference type="NCBI Taxonomy" id="1538021"/>
    <lineage>
        <taxon>Bacteria</taxon>
        <taxon>Pseudomonadati</taxon>
        <taxon>Pseudomonadota</taxon>
        <taxon>Alphaproteobacteria</taxon>
        <taxon>Sphingomonadales</taxon>
        <taxon>Sphingomonadaceae</taxon>
        <taxon>Novosphingobium</taxon>
    </lineage>
</organism>
<evidence type="ECO:0000313" key="17">
    <source>
        <dbReference type="Proteomes" id="UP001595828"/>
    </source>
</evidence>
<keyword evidence="5 11" id="KW-0812">Transmembrane</keyword>
<keyword evidence="2 11" id="KW-0813">Transport</keyword>
<evidence type="ECO:0000259" key="14">
    <source>
        <dbReference type="Pfam" id="PF00593"/>
    </source>
</evidence>
<keyword evidence="17" id="KW-1185">Reference proteome</keyword>
<keyword evidence="7" id="KW-0406">Ion transport</keyword>
<dbReference type="PANTHER" id="PTHR32552:SF81">
    <property type="entry name" value="TONB-DEPENDENT OUTER MEMBRANE RECEPTOR"/>
    <property type="match status" value="1"/>
</dbReference>
<feature type="domain" description="TonB-dependent receptor-like beta-barrel" evidence="14">
    <location>
        <begin position="267"/>
        <end position="764"/>
    </location>
</feature>
<proteinExistence type="inferred from homology"/>
<dbReference type="PROSITE" id="PS52016">
    <property type="entry name" value="TONB_DEPENDENT_REC_3"/>
    <property type="match status" value="1"/>
</dbReference>
<comment type="subcellular location">
    <subcellularLocation>
        <location evidence="1 11">Cell outer membrane</location>
        <topology evidence="1 11">Multi-pass membrane protein</topology>
    </subcellularLocation>
</comment>
<dbReference type="Proteomes" id="UP001595828">
    <property type="component" value="Unassembled WGS sequence"/>
</dbReference>
<evidence type="ECO:0000256" key="5">
    <source>
        <dbReference type="ARBA" id="ARBA00022692"/>
    </source>
</evidence>
<evidence type="ECO:0000256" key="13">
    <source>
        <dbReference type="SAM" id="SignalP"/>
    </source>
</evidence>
<dbReference type="InterPro" id="IPR039426">
    <property type="entry name" value="TonB-dep_rcpt-like"/>
</dbReference>
<dbReference type="Pfam" id="PF07715">
    <property type="entry name" value="Plug"/>
    <property type="match status" value="1"/>
</dbReference>
<comment type="similarity">
    <text evidence="11 12">Belongs to the TonB-dependent receptor family.</text>
</comment>
<keyword evidence="9 11" id="KW-0472">Membrane</keyword>
<dbReference type="Gene3D" id="2.40.170.20">
    <property type="entry name" value="TonB-dependent receptor, beta-barrel domain"/>
    <property type="match status" value="1"/>
</dbReference>
<feature type="signal peptide" evidence="13">
    <location>
        <begin position="1"/>
        <end position="22"/>
    </location>
</feature>
<keyword evidence="6" id="KW-0408">Iron</keyword>
<evidence type="ECO:0000256" key="8">
    <source>
        <dbReference type="ARBA" id="ARBA00023077"/>
    </source>
</evidence>
<keyword evidence="13" id="KW-0732">Signal</keyword>
<evidence type="ECO:0000256" key="7">
    <source>
        <dbReference type="ARBA" id="ARBA00023065"/>
    </source>
</evidence>
<evidence type="ECO:0000256" key="4">
    <source>
        <dbReference type="ARBA" id="ARBA00022496"/>
    </source>
</evidence>
<dbReference type="Pfam" id="PF00593">
    <property type="entry name" value="TonB_dep_Rec_b-barrel"/>
    <property type="match status" value="1"/>
</dbReference>
<sequence>MMRTALFAGSALALIIPAQAFAQQVPATTTEAGDADAIIVTARRTEENLQDVPVAITAFSQKSLDERAIKTSFDLAKSVPGLVVNAGSGNAALPDFSIRGRGQFFGAASGSVETYFADVPLSPPFQIPTLPPQYFDLASVQVLKGPQGTLFGRNTTGGAVLFVPQGPTKDFGGYVRAQGGNYANRQLEAALNLPLGENAGLRLAGFVWHRKGYTRTVGGELDFTTFTPLPVQHFNNQNVIELRGTLKVDLGDRLTNSTIVTWHGDKNRSSSQAYKPRPGTPLGAAVAPSIFADRQLTSLDTNLSRERSSTYGIINTTVFELTDDVRLKNIASYISARGYGNNPSDVDGAAIPGIDLVSPLRQLHNRQFVDELQLQGSSLDKRLDWIIGALHDQTRQPGADEKINITTNTFGFSAAGPDYDVQFRQSRFTSHSVFGSATFHATDQLSLTAAARHSWDNIAERSVQVNNSMVPLASIPNPATLPAGVLYLDLGGKRKFQGWSYNFGADYKVSDDVLAYGGYKRGYKRGGFNGRGGNLADFGPETVDNFYAGLKSTFPFGAGRGRFNVEGFWDTYHNAQRSYLDLAGGALVTTIENVPKSRYRGFDMDFSIEPSNWLELNGNYTFVDADYIRYPDRTVATAVSLLPAAFQPIFLQSHPLDNNSLAVNPPGYVNRHKVNLQARFHAELPSGVELAFIPSVSYQSKFYFNDTSVRLQAIQEVLFNGGAPLNAKADGANQSPGYTLVDLRAEANHLFGREVSLAAGVTNLTNKDYILGGGGIYAFGVDAVSFGPPRMIYGEISFRF</sequence>
<reference evidence="17" key="1">
    <citation type="journal article" date="2019" name="Int. J. Syst. Evol. Microbiol.">
        <title>The Global Catalogue of Microorganisms (GCM) 10K type strain sequencing project: providing services to taxonomists for standard genome sequencing and annotation.</title>
        <authorList>
            <consortium name="The Broad Institute Genomics Platform"/>
            <consortium name="The Broad Institute Genome Sequencing Center for Infectious Disease"/>
            <person name="Wu L."/>
            <person name="Ma J."/>
        </authorList>
    </citation>
    <scope>NUCLEOTIDE SEQUENCE [LARGE SCALE GENOMIC DNA]</scope>
    <source>
        <strain evidence="17">CGMCC 1.12989</strain>
    </source>
</reference>
<keyword evidence="16" id="KW-0675">Receptor</keyword>
<keyword evidence="10 11" id="KW-0998">Cell outer membrane</keyword>
<keyword evidence="3 11" id="KW-1134">Transmembrane beta strand</keyword>
<protein>
    <submittedName>
        <fullName evidence="16">TonB-dependent receptor</fullName>
    </submittedName>
</protein>
<dbReference type="SUPFAM" id="SSF56935">
    <property type="entry name" value="Porins"/>
    <property type="match status" value="1"/>
</dbReference>
<dbReference type="Gene3D" id="2.170.130.10">
    <property type="entry name" value="TonB-dependent receptor, plug domain"/>
    <property type="match status" value="1"/>
</dbReference>
<evidence type="ECO:0000256" key="2">
    <source>
        <dbReference type="ARBA" id="ARBA00022448"/>
    </source>
</evidence>
<name>A0ABV8RVD1_9SPHN</name>
<dbReference type="EMBL" id="JBHSDR010000008">
    <property type="protein sequence ID" value="MFC4296321.1"/>
    <property type="molecule type" value="Genomic_DNA"/>
</dbReference>
<dbReference type="RefSeq" id="WP_379539881.1">
    <property type="nucleotide sequence ID" value="NZ_JBHSDR010000008.1"/>
</dbReference>
<keyword evidence="8 12" id="KW-0798">TonB box</keyword>
<comment type="caution">
    <text evidence="16">The sequence shown here is derived from an EMBL/GenBank/DDBJ whole genome shotgun (WGS) entry which is preliminary data.</text>
</comment>
<evidence type="ECO:0000256" key="9">
    <source>
        <dbReference type="ARBA" id="ARBA00023136"/>
    </source>
</evidence>
<feature type="chain" id="PRO_5047303421" evidence="13">
    <location>
        <begin position="23"/>
        <end position="800"/>
    </location>
</feature>
<accession>A0ABV8RVD1</accession>
<evidence type="ECO:0000256" key="3">
    <source>
        <dbReference type="ARBA" id="ARBA00022452"/>
    </source>
</evidence>
<evidence type="ECO:0000256" key="11">
    <source>
        <dbReference type="PROSITE-ProRule" id="PRU01360"/>
    </source>
</evidence>